<feature type="compositionally biased region" description="Polar residues" evidence="7">
    <location>
        <begin position="1081"/>
        <end position="1091"/>
    </location>
</feature>
<dbReference type="Proteomes" id="UP001465755">
    <property type="component" value="Unassembled WGS sequence"/>
</dbReference>
<dbReference type="SUPFAM" id="SSF46689">
    <property type="entry name" value="Homeodomain-like"/>
    <property type="match status" value="1"/>
</dbReference>
<dbReference type="SMART" id="SM00571">
    <property type="entry name" value="DDT"/>
    <property type="match status" value="1"/>
</dbReference>
<evidence type="ECO:0000259" key="10">
    <source>
        <dbReference type="PROSITE" id="PS51913"/>
    </source>
</evidence>
<proteinExistence type="predicted"/>
<evidence type="ECO:0000256" key="7">
    <source>
        <dbReference type="SAM" id="MobiDB-lite"/>
    </source>
</evidence>
<feature type="region of interest" description="Disordered" evidence="7">
    <location>
        <begin position="1"/>
        <end position="49"/>
    </location>
</feature>
<feature type="compositionally biased region" description="Pro residues" evidence="7">
    <location>
        <begin position="195"/>
        <end position="206"/>
    </location>
</feature>
<feature type="compositionally biased region" description="Low complexity" evidence="7">
    <location>
        <begin position="804"/>
        <end position="815"/>
    </location>
</feature>
<reference evidence="11 12" key="1">
    <citation type="journal article" date="2024" name="Nat. Commun.">
        <title>Phylogenomics reveals the evolutionary origins of lichenization in chlorophyte algae.</title>
        <authorList>
            <person name="Puginier C."/>
            <person name="Libourel C."/>
            <person name="Otte J."/>
            <person name="Skaloud P."/>
            <person name="Haon M."/>
            <person name="Grisel S."/>
            <person name="Petersen M."/>
            <person name="Berrin J.G."/>
            <person name="Delaux P.M."/>
            <person name="Dal Grande F."/>
            <person name="Keller J."/>
        </authorList>
    </citation>
    <scope>NUCLEOTIDE SEQUENCE [LARGE SCALE GENOMIC DNA]</scope>
    <source>
        <strain evidence="11 12">SAG 2036</strain>
    </source>
</reference>
<evidence type="ECO:0000256" key="3">
    <source>
        <dbReference type="ARBA" id="ARBA00023242"/>
    </source>
</evidence>
<evidence type="ECO:0000259" key="8">
    <source>
        <dbReference type="PROSITE" id="PS50071"/>
    </source>
</evidence>
<dbReference type="Pfam" id="PF15613">
    <property type="entry name" value="WSD"/>
    <property type="match status" value="1"/>
</dbReference>
<evidence type="ECO:0000313" key="12">
    <source>
        <dbReference type="Proteomes" id="UP001465755"/>
    </source>
</evidence>
<dbReference type="InterPro" id="IPR044977">
    <property type="entry name" value="RLT1-3"/>
</dbReference>
<feature type="compositionally biased region" description="Polar residues" evidence="7">
    <location>
        <begin position="208"/>
        <end position="223"/>
    </location>
</feature>
<feature type="region of interest" description="Disordered" evidence="7">
    <location>
        <begin position="1268"/>
        <end position="1328"/>
    </location>
</feature>
<feature type="compositionally biased region" description="Low complexity" evidence="7">
    <location>
        <begin position="1275"/>
        <end position="1284"/>
    </location>
</feature>
<feature type="region of interest" description="Disordered" evidence="7">
    <location>
        <begin position="764"/>
        <end position="833"/>
    </location>
</feature>
<dbReference type="InterPro" id="IPR009057">
    <property type="entry name" value="Homeodomain-like_sf"/>
</dbReference>
<keyword evidence="4 5" id="KW-0238">DNA-binding</keyword>
<feature type="DNA-binding region" description="Homeobox" evidence="4">
    <location>
        <begin position="42"/>
        <end position="101"/>
    </location>
</feature>
<dbReference type="PROSITE" id="PS50827">
    <property type="entry name" value="DDT"/>
    <property type="match status" value="1"/>
</dbReference>
<name>A0AAW1NU14_9CHLO</name>
<dbReference type="Pfam" id="PF02791">
    <property type="entry name" value="DDT"/>
    <property type="match status" value="1"/>
</dbReference>
<feature type="compositionally biased region" description="Basic and acidic residues" evidence="7">
    <location>
        <begin position="816"/>
        <end position="825"/>
    </location>
</feature>
<feature type="region of interest" description="Disordered" evidence="7">
    <location>
        <begin position="1075"/>
        <end position="1100"/>
    </location>
</feature>
<sequence length="1344" mass="145024">MEHTVAPQEAPQEAAQDPSEPSGLQVAADDALKGGAKRNPASGKPRAIKTPIQKEALEAAFKIHQFPSEEVRKALGARIELTEQQVQVWFSHRRRREKKTEGHTSDAFPTTPGNQTPEEPSSPNLTPSSPKLTSGDLEEDGHAEGGSFRAAAPPRTPADSGLSGGTAPGRPENPCSAAPSSSHQPHTSGFESDSQPPPRKPSPLPNPTTSDQDPGAHPQTSNVAATAAAANGSAPTSHVTARIKIKPPSQLPSPVLPSPVLPEDQGDDEGAQESEEEEEGIPDQELQELLALAKARMTVPYLENGPALAFFFDRRPKAVSAEPGTGQVGNKSKRVHLGDYEVEATDGTFHATKRRNLGPSPGQVSRSDRMRVDGRFGAESDREAKKERRRFEAAEKEAKRAEVQRLKEVDRMRSAMQKEAKRQEAAAEKEKRAEERKRQAEDKKKEKEMLKALAAQEKEVLRMRQREAQSGPRDDLEIEWQALLDAQRTSEEYQDVPEDQIPPPKRPPFPPTEIRLHPAFPPEVEPHAGELLHLWSFLQSFAEVLGLNAMALEELVGALLGPSCGRSLGRLHIALLRILQADMEESHATGAMQSGGAANFIDHAIKQSAQCLEEAWAWGLDVDAWRAHLNPLTWPEVMRQWAIAAGHGRRRPRPRKEAKATLGTEGEDTAVDAEGNLILRLPARFGPTTVKGAAWQVLSTEGANGLNIAEIARRMKESGLRDLSTSKTPEASVVAALSRDSVFCRVAPGKYALQAIVNQHAKAPATQQAAQPSTADGGGIAQENALGTSGKADPAGEEDELMSATAQRARQQQRAETVRRAEELNAARGEPVGQDRRHNKYWRFCLESQPGGDPELGRLYIESAEDGSFRVLTDAGELQKLMEALERRGAREERLFAELLRQQDSLTQSMPCRPFRMPEQQIQKAASLRGSEEAPWTDSVALFASEHLPADSDAMEEDEASEDEEEASSPFEASFKKLKGGLQKVEQALPRAALASSWDGDFWQEQVSNARSLAELRSLLGHLEEAIQDGWLSPLFQRSPLLVKGAWLLTGKEVASAVPGSNGEVQQIAGRLHTASVDPQRPTSPARSLSPQPGPQPLAWLPPTSAALALRLHALDAALIYEAGGQPVRDSLMGYSYVQRPALTSAAVAIAGPTNNHQLQHGNDEKHVPAARVASCAAVSGMPVGLRGRERKSTFPAFPQAALRGPPKPFCFPVDEYASVVGAAMANGTILTAAAPAFQPQLKAAARPPTYQGGQGKLASAAKGFRSARAGPGGVQQQHQGWGQAEAMDVDSRASTGVGMTDDEDEAPHSRAHVGWNATGLSDDDLDEMVPAFNEGDAVISDSD</sequence>
<gene>
    <name evidence="11" type="ORF">WJX73_004705</name>
</gene>
<protein>
    <submittedName>
        <fullName evidence="11">Uncharacterized protein</fullName>
    </submittedName>
</protein>
<feature type="compositionally biased region" description="Polar residues" evidence="7">
    <location>
        <begin position="107"/>
        <end position="132"/>
    </location>
</feature>
<dbReference type="GO" id="GO:0006357">
    <property type="term" value="P:regulation of transcription by RNA polymerase II"/>
    <property type="evidence" value="ECO:0007669"/>
    <property type="project" value="InterPro"/>
</dbReference>
<feature type="compositionally biased region" description="Low complexity" evidence="7">
    <location>
        <begin position="764"/>
        <end position="775"/>
    </location>
</feature>
<dbReference type="InterPro" id="IPR018501">
    <property type="entry name" value="DDT_dom"/>
</dbReference>
<dbReference type="Pfam" id="PF00046">
    <property type="entry name" value="Homeodomain"/>
    <property type="match status" value="1"/>
</dbReference>
<dbReference type="InterPro" id="IPR007759">
    <property type="entry name" value="Asxl_HARE-HTH"/>
</dbReference>
<dbReference type="PROSITE" id="PS50071">
    <property type="entry name" value="HOMEOBOX_2"/>
    <property type="match status" value="1"/>
</dbReference>
<evidence type="ECO:0000256" key="4">
    <source>
        <dbReference type="PROSITE-ProRule" id="PRU00108"/>
    </source>
</evidence>
<keyword evidence="6" id="KW-0175">Coiled coil</keyword>
<evidence type="ECO:0000259" key="9">
    <source>
        <dbReference type="PROSITE" id="PS50827"/>
    </source>
</evidence>
<feature type="region of interest" description="Disordered" evidence="7">
    <location>
        <begin position="950"/>
        <end position="971"/>
    </location>
</feature>
<feature type="compositionally biased region" description="Acidic residues" evidence="7">
    <location>
        <begin position="953"/>
        <end position="967"/>
    </location>
</feature>
<feature type="compositionally biased region" description="Low complexity" evidence="7">
    <location>
        <begin position="1"/>
        <end position="21"/>
    </location>
</feature>
<feature type="domain" description="HTH HARE-type" evidence="10">
    <location>
        <begin position="688"/>
        <end position="756"/>
    </location>
</feature>
<dbReference type="EMBL" id="JALJOQ010000106">
    <property type="protein sequence ID" value="KAK9797439.1"/>
    <property type="molecule type" value="Genomic_DNA"/>
</dbReference>
<keyword evidence="3 4" id="KW-0539">Nucleus</keyword>
<evidence type="ECO:0000256" key="5">
    <source>
        <dbReference type="RuleBase" id="RU000682"/>
    </source>
</evidence>
<organism evidence="11 12">
    <name type="scientific">Symbiochloris irregularis</name>
    <dbReference type="NCBI Taxonomy" id="706552"/>
    <lineage>
        <taxon>Eukaryota</taxon>
        <taxon>Viridiplantae</taxon>
        <taxon>Chlorophyta</taxon>
        <taxon>core chlorophytes</taxon>
        <taxon>Trebouxiophyceae</taxon>
        <taxon>Trebouxiales</taxon>
        <taxon>Trebouxiaceae</taxon>
        <taxon>Symbiochloris</taxon>
    </lineage>
</organism>
<keyword evidence="2" id="KW-0804">Transcription</keyword>
<accession>A0AAW1NU14</accession>
<evidence type="ECO:0000313" key="11">
    <source>
        <dbReference type="EMBL" id="KAK9797439.1"/>
    </source>
</evidence>
<feature type="compositionally biased region" description="Pro residues" evidence="7">
    <location>
        <begin position="249"/>
        <end position="260"/>
    </location>
</feature>
<evidence type="ECO:0000256" key="6">
    <source>
        <dbReference type="SAM" id="Coils"/>
    </source>
</evidence>
<dbReference type="PANTHER" id="PTHR36968">
    <property type="entry name" value="HOMEOBOX-DDT DOMAIN PROTEIN RLT2"/>
    <property type="match status" value="1"/>
</dbReference>
<dbReference type="PANTHER" id="PTHR36968:SF5">
    <property type="entry name" value="HOMEOBOX-DDT DOMAIN PROTEIN RLT2"/>
    <property type="match status" value="1"/>
</dbReference>
<feature type="compositionally biased region" description="Acidic residues" evidence="7">
    <location>
        <begin position="264"/>
        <end position="286"/>
    </location>
</feature>
<feature type="domain" description="DDT" evidence="9">
    <location>
        <begin position="525"/>
        <end position="585"/>
    </location>
</feature>
<evidence type="ECO:0000256" key="1">
    <source>
        <dbReference type="ARBA" id="ARBA00004123"/>
    </source>
</evidence>
<dbReference type="GO" id="GO:0003677">
    <property type="term" value="F:DNA binding"/>
    <property type="evidence" value="ECO:0007669"/>
    <property type="project" value="UniProtKB-UniRule"/>
</dbReference>
<dbReference type="CDD" id="cd00086">
    <property type="entry name" value="homeodomain"/>
    <property type="match status" value="1"/>
</dbReference>
<feature type="region of interest" description="Disordered" evidence="7">
    <location>
        <begin position="349"/>
        <end position="447"/>
    </location>
</feature>
<comment type="subcellular location">
    <subcellularLocation>
        <location evidence="1 4 5">Nucleus</location>
    </subcellularLocation>
</comment>
<keyword evidence="4 5" id="KW-0371">Homeobox</keyword>
<dbReference type="Gene3D" id="1.10.10.60">
    <property type="entry name" value="Homeodomain-like"/>
    <property type="match status" value="1"/>
</dbReference>
<feature type="coiled-coil region" evidence="6">
    <location>
        <begin position="875"/>
        <end position="902"/>
    </location>
</feature>
<dbReference type="InterPro" id="IPR001356">
    <property type="entry name" value="HD"/>
</dbReference>
<dbReference type="Pfam" id="PF05066">
    <property type="entry name" value="HARE-HTH"/>
    <property type="match status" value="1"/>
</dbReference>
<feature type="domain" description="Homeobox" evidence="8">
    <location>
        <begin position="40"/>
        <end position="100"/>
    </location>
</feature>
<dbReference type="PROSITE" id="PS51913">
    <property type="entry name" value="HTH_HARE"/>
    <property type="match status" value="1"/>
</dbReference>
<feature type="compositionally biased region" description="Basic and acidic residues" evidence="7">
    <location>
        <begin position="366"/>
        <end position="447"/>
    </location>
</feature>
<comment type="caution">
    <text evidence="11">The sequence shown here is derived from an EMBL/GenBank/DDBJ whole genome shotgun (WGS) entry which is preliminary data.</text>
</comment>
<dbReference type="InterPro" id="IPR028941">
    <property type="entry name" value="WHIM2_dom"/>
</dbReference>
<dbReference type="GO" id="GO:0005634">
    <property type="term" value="C:nucleus"/>
    <property type="evidence" value="ECO:0007669"/>
    <property type="project" value="UniProtKB-SubCell"/>
</dbReference>
<feature type="region of interest" description="Disordered" evidence="7">
    <location>
        <begin position="87"/>
        <end position="286"/>
    </location>
</feature>
<keyword evidence="12" id="KW-1185">Reference proteome</keyword>
<dbReference type="SMART" id="SM00389">
    <property type="entry name" value="HOX"/>
    <property type="match status" value="1"/>
</dbReference>
<feature type="compositionally biased region" description="Polar residues" evidence="7">
    <location>
        <begin position="178"/>
        <end position="194"/>
    </location>
</feature>
<evidence type="ECO:0000256" key="2">
    <source>
        <dbReference type="ARBA" id="ARBA00023163"/>
    </source>
</evidence>